<name>A0ABR4WAY8_9GAMM</name>
<dbReference type="Gene3D" id="2.40.160.10">
    <property type="entry name" value="Porin"/>
    <property type="match status" value="1"/>
</dbReference>
<comment type="caution">
    <text evidence="1">The sequence shown here is derived from an EMBL/GenBank/DDBJ whole genome shotgun (WGS) entry which is preliminary data.</text>
</comment>
<dbReference type="SUPFAM" id="SSF56935">
    <property type="entry name" value="Porins"/>
    <property type="match status" value="1"/>
</dbReference>
<dbReference type="InterPro" id="IPR023614">
    <property type="entry name" value="Porin_dom_sf"/>
</dbReference>
<gene>
    <name evidence="1" type="ORF">T9A_02504</name>
</gene>
<dbReference type="EMBL" id="ARXU01000010">
    <property type="protein sequence ID" value="KGD60548.1"/>
    <property type="molecule type" value="Genomic_DNA"/>
</dbReference>
<reference evidence="1 2" key="1">
    <citation type="submission" date="2012-09" db="EMBL/GenBank/DDBJ databases">
        <title>Genome Sequence of alkane-degrading Bacterium Alcanivorax jadensis T9.</title>
        <authorList>
            <person name="Lai Q."/>
            <person name="Shao Z."/>
        </authorList>
    </citation>
    <scope>NUCLEOTIDE SEQUENCE [LARGE SCALE GENOMIC DNA]</scope>
    <source>
        <strain evidence="1 2">T9</strain>
    </source>
</reference>
<evidence type="ECO:0000313" key="1">
    <source>
        <dbReference type="EMBL" id="KGD60548.1"/>
    </source>
</evidence>
<accession>A0ABR4WAY8</accession>
<dbReference type="Proteomes" id="UP000029443">
    <property type="component" value="Unassembled WGS sequence"/>
</dbReference>
<evidence type="ECO:0000313" key="2">
    <source>
        <dbReference type="Proteomes" id="UP000029443"/>
    </source>
</evidence>
<proteinExistence type="predicted"/>
<organism evidence="1 2">
    <name type="scientific">Alcanivorax jadensis T9</name>
    <dbReference type="NCBI Taxonomy" id="1177181"/>
    <lineage>
        <taxon>Bacteria</taxon>
        <taxon>Pseudomonadati</taxon>
        <taxon>Pseudomonadota</taxon>
        <taxon>Gammaproteobacteria</taxon>
        <taxon>Oceanospirillales</taxon>
        <taxon>Alcanivoracaceae</taxon>
        <taxon>Alcanivorax</taxon>
    </lineage>
</organism>
<evidence type="ECO:0008006" key="3">
    <source>
        <dbReference type="Google" id="ProtNLM"/>
    </source>
</evidence>
<sequence>MLVPAVLLLAPVVQAQSPASLEDMERRLEQLEMQQYEKQNNWSDRLSLNGFMTYGVTRHDVHVRANNGEPIDYIDRTTDEISHRELSRAGIQFNATISDETSATVQVLARGRDDYDAQVQWAYLSHDLSPSVTVRAGRMVLPFFMHTQYNNVGYTYHWATLPGEAYDVVPFDTMEGVDLSWNLNTGPVSHRLNVYGGATDVPSFSLPAPVVYEVSELTGINLTSQWRDWTSWLSYSHAEVTLDLTDLAGPTGLPVAALEAPVSLDEAQTYISSVGLQYDNGAMVLMAERTQLGIEGWFPTKWGGYVSAGYRFGPWMPHVTWGAANAHGVSEAQSEGPVAANFSAANQVRSKSWTLGLRYELEVGVAVKLEAQRFYDMSNDKIMTNGLFTPQGSAPSIEEEEPTVFRLTVDAAF</sequence>
<protein>
    <recommendedName>
        <fullName evidence="3">Porin domain-containing protein</fullName>
    </recommendedName>
</protein>
<keyword evidence="2" id="KW-1185">Reference proteome</keyword>